<dbReference type="SUPFAM" id="SSF48371">
    <property type="entry name" value="ARM repeat"/>
    <property type="match status" value="2"/>
</dbReference>
<dbReference type="EMBL" id="JNBS01000346">
    <property type="protein sequence ID" value="OQS06412.1"/>
    <property type="molecule type" value="Genomic_DNA"/>
</dbReference>
<dbReference type="InterPro" id="IPR000225">
    <property type="entry name" value="Armadillo"/>
</dbReference>
<accession>A0A1W0A7Z6</accession>
<evidence type="ECO:0000313" key="2">
    <source>
        <dbReference type="EMBL" id="OQS06412.1"/>
    </source>
</evidence>
<evidence type="ECO:0000313" key="3">
    <source>
        <dbReference type="Proteomes" id="UP000243217"/>
    </source>
</evidence>
<dbReference type="Gene3D" id="1.25.10.10">
    <property type="entry name" value="Leucine-rich Repeat Variant"/>
    <property type="match status" value="2"/>
</dbReference>
<feature type="region of interest" description="Disordered" evidence="1">
    <location>
        <begin position="176"/>
        <end position="249"/>
    </location>
</feature>
<proteinExistence type="predicted"/>
<dbReference type="AlphaFoldDB" id="A0A1W0A7Z6"/>
<feature type="compositionally biased region" description="Basic and acidic residues" evidence="1">
    <location>
        <begin position="227"/>
        <end position="249"/>
    </location>
</feature>
<reference evidence="2 3" key="1">
    <citation type="journal article" date="2014" name="Genome Biol. Evol.">
        <title>The secreted proteins of Achlya hypogyna and Thraustotheca clavata identify the ancestral oomycete secretome and reveal gene acquisitions by horizontal gene transfer.</title>
        <authorList>
            <person name="Misner I."/>
            <person name="Blouin N."/>
            <person name="Leonard G."/>
            <person name="Richards T.A."/>
            <person name="Lane C.E."/>
        </authorList>
    </citation>
    <scope>NUCLEOTIDE SEQUENCE [LARGE SCALE GENOMIC DNA]</scope>
    <source>
        <strain evidence="2 3">ATCC 34112</strain>
    </source>
</reference>
<dbReference type="PANTHER" id="PTHR21356:SF1">
    <property type="entry name" value="ARMADILLO REPEAT-CONTAINING PROTEIN 2"/>
    <property type="match status" value="1"/>
</dbReference>
<dbReference type="PANTHER" id="PTHR21356">
    <property type="entry name" value="ARMADILLO REPEAT CONTAINING 2"/>
    <property type="match status" value="1"/>
</dbReference>
<name>A0A1W0A7Z6_9STRA</name>
<organism evidence="2 3">
    <name type="scientific">Thraustotheca clavata</name>
    <dbReference type="NCBI Taxonomy" id="74557"/>
    <lineage>
        <taxon>Eukaryota</taxon>
        <taxon>Sar</taxon>
        <taxon>Stramenopiles</taxon>
        <taxon>Oomycota</taxon>
        <taxon>Saprolegniomycetes</taxon>
        <taxon>Saprolegniales</taxon>
        <taxon>Achlyaceae</taxon>
        <taxon>Thraustotheca</taxon>
    </lineage>
</organism>
<dbReference type="InterPro" id="IPR011989">
    <property type="entry name" value="ARM-like"/>
</dbReference>
<dbReference type="Proteomes" id="UP000243217">
    <property type="component" value="Unassembled WGS sequence"/>
</dbReference>
<dbReference type="InterPro" id="IPR038905">
    <property type="entry name" value="ARMC2"/>
</dbReference>
<dbReference type="InterPro" id="IPR016024">
    <property type="entry name" value="ARM-type_fold"/>
</dbReference>
<dbReference type="STRING" id="74557.A0A1W0A7Z6"/>
<gene>
    <name evidence="2" type="ORF">THRCLA_01536</name>
</gene>
<evidence type="ECO:0000256" key="1">
    <source>
        <dbReference type="SAM" id="MobiDB-lite"/>
    </source>
</evidence>
<comment type="caution">
    <text evidence="2">The sequence shown here is derived from an EMBL/GenBank/DDBJ whole genome shotgun (WGS) entry which is preliminary data.</text>
</comment>
<keyword evidence="3" id="KW-1185">Reference proteome</keyword>
<feature type="compositionally biased region" description="Low complexity" evidence="1">
    <location>
        <begin position="202"/>
        <end position="211"/>
    </location>
</feature>
<dbReference type="OrthoDB" id="247006at2759"/>
<dbReference type="GO" id="GO:0044782">
    <property type="term" value="P:cilium organization"/>
    <property type="evidence" value="ECO:0007669"/>
    <property type="project" value="TreeGrafter"/>
</dbReference>
<sequence>MKENFKDACEDIAQRLLENGHITLSVEEKVALAMYKIDEMSALVDAQAELEDDVDTEANLDLLVAQCGLLRKHFDTIDEMEKIVDQMTVASRKLQERVDYVKKHAEPILNPTQISSLFKRTLTLGRKKTTPDGVIWEPVTFIPKATEVLEQLDQIMQGHTDDMHAAFKTESIARASLKHPSRPFTPKTGTRPLFNGDDYRPSSRPSSTFSRDTSEFEKPKKKRHSCKHDNQDNDATQEKIEFVDDGKENEDCNIDAKATSDEEQDPSVTFSSTDILRERLEELKGLLEGFSNDADEDTAIASAHSICKNTSQIYHETHLLQDRSTIGVLEEANAACLSQFFQIIEGVNGRCLIELTRAAIQLYLCNLAPLQDFNTSIVHASKLLFLQSKDPVNDEHFCFVAIVETLLGVLAKSACPNSKVGAANALPMQLLIYVAGTLKNASSSPRMVTLLATNGAISILADTLQLHLAHNGNTGGENPTAQVLVQVTALLRNLAVNKSCHKQFWQCNVTQALCALMPLYPSHLELMLNVSRVLSKLTLHEAGRSQINKLPDAISHFIALMDRSSAASPHRFQASLLVRLSFVLGNLTASNDKNRKTIAIQLNAVPMLVRTLHQYGEIYIDHAAKKTLDENDSDDDEDDESMDMLVKLIRLLANLSINSTAGPLVGATEGLNCLLEILEHATALNHDELMLNVVSCLTNVSYYANPSDPKSSNVVTMNRIAIAEMLSHGLLDPNEEMVLEAARAFGNLSRFPDVLSFMVKHEVLKVLVALLKHPTREITVTVCGVLMNAALDSPSRKHMLTLQAHGSLDTRDTLVDIFRSTGLRDVESSTIICKVLYNLILPSDDKKDKYMNRPMGRLLLETLEELTEGSPTDDDFYGVARALMRSLLAS</sequence>
<protein>
    <submittedName>
        <fullName evidence="2">Uncharacterized protein</fullName>
    </submittedName>
</protein>
<dbReference type="SMART" id="SM00185">
    <property type="entry name" value="ARM"/>
    <property type="match status" value="5"/>
</dbReference>